<protein>
    <submittedName>
        <fullName evidence="3">Sodium/proton antiporter (NhaD family)</fullName>
    </submittedName>
</protein>
<dbReference type="Proteomes" id="UP000295717">
    <property type="component" value="Unassembled WGS sequence"/>
</dbReference>
<dbReference type="PANTHER" id="PTHR43269:SF2">
    <property type="entry name" value="SODIUM_PROTON ANTIPORTER 1-RELATED"/>
    <property type="match status" value="1"/>
</dbReference>
<feature type="transmembrane region" description="Helical" evidence="1">
    <location>
        <begin position="206"/>
        <end position="225"/>
    </location>
</feature>
<proteinExistence type="predicted"/>
<keyword evidence="1" id="KW-0812">Transmembrane</keyword>
<feature type="transmembrane region" description="Helical" evidence="1">
    <location>
        <begin position="166"/>
        <end position="186"/>
    </location>
</feature>
<feature type="transmembrane region" description="Helical" evidence="1">
    <location>
        <begin position="401"/>
        <end position="422"/>
    </location>
</feature>
<evidence type="ECO:0000313" key="4">
    <source>
        <dbReference type="Proteomes" id="UP000295717"/>
    </source>
</evidence>
<feature type="signal peptide" evidence="2">
    <location>
        <begin position="1"/>
        <end position="20"/>
    </location>
</feature>
<dbReference type="InterPro" id="IPR045016">
    <property type="entry name" value="NhaD-like"/>
</dbReference>
<evidence type="ECO:0000256" key="2">
    <source>
        <dbReference type="SAM" id="SignalP"/>
    </source>
</evidence>
<organism evidence="3 4">
    <name type="scientific">Thiobaca trueperi</name>
    <dbReference type="NCBI Taxonomy" id="127458"/>
    <lineage>
        <taxon>Bacteria</taxon>
        <taxon>Pseudomonadati</taxon>
        <taxon>Pseudomonadota</taxon>
        <taxon>Gammaproteobacteria</taxon>
        <taxon>Chromatiales</taxon>
        <taxon>Chromatiaceae</taxon>
        <taxon>Thiobaca</taxon>
    </lineage>
</organism>
<comment type="caution">
    <text evidence="3">The sequence shown here is derived from an EMBL/GenBank/DDBJ whole genome shotgun (WGS) entry which is preliminary data.</text>
</comment>
<feature type="transmembrane region" description="Helical" evidence="1">
    <location>
        <begin position="91"/>
        <end position="108"/>
    </location>
</feature>
<reference evidence="3 4" key="1">
    <citation type="submission" date="2019-03" db="EMBL/GenBank/DDBJ databases">
        <title>Genomic Encyclopedia of Type Strains, Phase IV (KMG-IV): sequencing the most valuable type-strain genomes for metagenomic binning, comparative biology and taxonomic classification.</title>
        <authorList>
            <person name="Goeker M."/>
        </authorList>
    </citation>
    <scope>NUCLEOTIDE SEQUENCE [LARGE SCALE GENOMIC DNA]</scope>
    <source>
        <strain evidence="3 4">DSM 13587</strain>
    </source>
</reference>
<keyword evidence="1" id="KW-1133">Transmembrane helix</keyword>
<name>A0A4R3MZJ9_9GAMM</name>
<feature type="transmembrane region" description="Helical" evidence="1">
    <location>
        <begin position="29"/>
        <end position="49"/>
    </location>
</feature>
<accession>A0A4R3MZJ9</accession>
<dbReference type="OrthoDB" id="9772058at2"/>
<keyword evidence="2" id="KW-0732">Signal</keyword>
<dbReference type="RefSeq" id="WP_132976893.1">
    <property type="nucleotide sequence ID" value="NZ_SMAO01000004.1"/>
</dbReference>
<keyword evidence="1" id="KW-0472">Membrane</keyword>
<feature type="transmembrane region" description="Helical" evidence="1">
    <location>
        <begin position="128"/>
        <end position="154"/>
    </location>
</feature>
<keyword evidence="4" id="KW-1185">Reference proteome</keyword>
<feature type="chain" id="PRO_5020622643" evidence="2">
    <location>
        <begin position="21"/>
        <end position="457"/>
    </location>
</feature>
<dbReference type="GO" id="GO:0006814">
    <property type="term" value="P:sodium ion transport"/>
    <property type="evidence" value="ECO:0007669"/>
    <property type="project" value="InterPro"/>
</dbReference>
<gene>
    <name evidence="3" type="ORF">EDC35_104142</name>
</gene>
<dbReference type="AlphaFoldDB" id="A0A4R3MZJ9"/>
<sequence>MRWPAVIVLILLLTPFAAAAAPPMHEIAVFGIPVEFILFAFTLLGVAFFHNHTLAVALTGLTAIVSYKLEFTGFHTGAGLAGLAGHLEHEWVILTNLLGLLLGFALLARHFEDSGVPHILPRYLPNGWFGGLALLVVIFVLSSFLDNIAAALIGGTIAASVFRYRVHIGYLAAIVAASNAGGSGSVVGDTTTTMMWISGIAPHEVFHAYVAAGVALLIFGIPAAIQQHRFSPIVRDVPQDARIDWTRLGIVAGILFAAVATNVVVNSAFKSLADSFPFLGVAVWVAILFAARKRQPEWSLLPEAFKGSLFLLTLVVCASLMPVEKLPEASWYSALTLGFVSAVFDNIPLTALAIEQGGFDWGMLAYAVGFGGSMIWFGSSAGVALSNMFPQAKSVGAWLRHGWHVALAYVIGFAVLFFTLGWQPLATESGTAQAIESLPAAAPQIENPLMAVRETLR</sequence>
<feature type="transmembrane region" description="Helical" evidence="1">
    <location>
        <begin position="329"/>
        <end position="352"/>
    </location>
</feature>
<feature type="transmembrane region" description="Helical" evidence="1">
    <location>
        <begin position="364"/>
        <end position="389"/>
    </location>
</feature>
<feature type="transmembrane region" description="Helical" evidence="1">
    <location>
        <begin position="304"/>
        <end position="323"/>
    </location>
</feature>
<feature type="transmembrane region" description="Helical" evidence="1">
    <location>
        <begin position="245"/>
        <end position="269"/>
    </location>
</feature>
<feature type="transmembrane region" description="Helical" evidence="1">
    <location>
        <begin position="275"/>
        <end position="292"/>
    </location>
</feature>
<evidence type="ECO:0000256" key="1">
    <source>
        <dbReference type="SAM" id="Phobius"/>
    </source>
</evidence>
<evidence type="ECO:0000313" key="3">
    <source>
        <dbReference type="EMBL" id="TCT21287.1"/>
    </source>
</evidence>
<dbReference type="GO" id="GO:0015297">
    <property type="term" value="F:antiporter activity"/>
    <property type="evidence" value="ECO:0007669"/>
    <property type="project" value="InterPro"/>
</dbReference>
<dbReference type="EMBL" id="SMAO01000004">
    <property type="protein sequence ID" value="TCT21287.1"/>
    <property type="molecule type" value="Genomic_DNA"/>
</dbReference>
<dbReference type="PANTHER" id="PTHR43269">
    <property type="entry name" value="SODIUM/PROTON ANTIPORTER 1-RELATED"/>
    <property type="match status" value="1"/>
</dbReference>